<organism evidence="3 4">
    <name type="scientific">Promicromonospora thailandica</name>
    <dbReference type="NCBI Taxonomy" id="765201"/>
    <lineage>
        <taxon>Bacteria</taxon>
        <taxon>Bacillati</taxon>
        <taxon>Actinomycetota</taxon>
        <taxon>Actinomycetes</taxon>
        <taxon>Micrococcales</taxon>
        <taxon>Promicromonosporaceae</taxon>
        <taxon>Promicromonospora</taxon>
    </lineage>
</organism>
<evidence type="ECO:0000256" key="2">
    <source>
        <dbReference type="SAM" id="Phobius"/>
    </source>
</evidence>
<feature type="transmembrane region" description="Helical" evidence="2">
    <location>
        <begin position="77"/>
        <end position="96"/>
    </location>
</feature>
<feature type="region of interest" description="Disordered" evidence="1">
    <location>
        <begin position="1"/>
        <end position="73"/>
    </location>
</feature>
<keyword evidence="2" id="KW-0812">Transmembrane</keyword>
<accession>A0A9X2GD81</accession>
<dbReference type="EMBL" id="JAMTCS010000012">
    <property type="protein sequence ID" value="MCP2266436.1"/>
    <property type="molecule type" value="Genomic_DNA"/>
</dbReference>
<reference evidence="3" key="1">
    <citation type="submission" date="2022-06" db="EMBL/GenBank/DDBJ databases">
        <title>Genomic Encyclopedia of Archaeal and Bacterial Type Strains, Phase II (KMG-II): from individual species to whole genera.</title>
        <authorList>
            <person name="Goeker M."/>
        </authorList>
    </citation>
    <scope>NUCLEOTIDE SEQUENCE</scope>
    <source>
        <strain evidence="3">DSM 26652</strain>
    </source>
</reference>
<dbReference type="RefSeq" id="WP_253838233.1">
    <property type="nucleotide sequence ID" value="NZ_JAMTCS010000012.1"/>
</dbReference>
<keyword evidence="4" id="KW-1185">Reference proteome</keyword>
<comment type="caution">
    <text evidence="3">The sequence shown here is derived from an EMBL/GenBank/DDBJ whole genome shotgun (WGS) entry which is preliminary data.</text>
</comment>
<dbReference type="AlphaFoldDB" id="A0A9X2GD81"/>
<feature type="region of interest" description="Disordered" evidence="1">
    <location>
        <begin position="104"/>
        <end position="170"/>
    </location>
</feature>
<protein>
    <submittedName>
        <fullName evidence="3">Uncharacterized protein</fullName>
    </submittedName>
</protein>
<sequence>MNEHERPGDPAFDRLAAADPARQAPEPVEGVLRAKVDALIARAEDRPEPAPRTTPGPADRPARDELAVRRHRRRSSWLVAAAVAGVVVVGGGGYLAGEAGLGPSAADSGAAPASESVGDTGSEDTADQPSVLGAPESDVGPRGAAGDLPEPTGVVFHAGVGLSDTPGTGEVRVDGTSESLGSYPVISEVAAVERLGDPRFAGSVLGPRPDDGASSGGAPVPGGAIAWPVQDVTVVSATRTEARHTLPDGTVLVVPAYRLADAEGSAWTVIAVDEELLDFAP</sequence>
<name>A0A9X2GD81_9MICO</name>
<keyword evidence="2" id="KW-1133">Transmembrane helix</keyword>
<proteinExistence type="predicted"/>
<dbReference type="Proteomes" id="UP001139493">
    <property type="component" value="Unassembled WGS sequence"/>
</dbReference>
<feature type="compositionally biased region" description="Basic and acidic residues" evidence="1">
    <location>
        <begin position="1"/>
        <end position="12"/>
    </location>
</feature>
<keyword evidence="2" id="KW-0472">Membrane</keyword>
<evidence type="ECO:0000313" key="4">
    <source>
        <dbReference type="Proteomes" id="UP001139493"/>
    </source>
</evidence>
<feature type="compositionally biased region" description="Basic and acidic residues" evidence="1">
    <location>
        <begin position="32"/>
        <end position="49"/>
    </location>
</feature>
<feature type="compositionally biased region" description="Low complexity" evidence="1">
    <location>
        <begin position="104"/>
        <end position="114"/>
    </location>
</feature>
<gene>
    <name evidence="3" type="ORF">APR03_003802</name>
</gene>
<evidence type="ECO:0000313" key="3">
    <source>
        <dbReference type="EMBL" id="MCP2266436.1"/>
    </source>
</evidence>
<evidence type="ECO:0000256" key="1">
    <source>
        <dbReference type="SAM" id="MobiDB-lite"/>
    </source>
</evidence>